<protein>
    <submittedName>
        <fullName evidence="2">Uncharacterized protein</fullName>
    </submittedName>
</protein>
<feature type="compositionally biased region" description="Basic and acidic residues" evidence="1">
    <location>
        <begin position="25"/>
        <end position="52"/>
    </location>
</feature>
<sequence>MGETDLEDLVLSWSAQEITDGDLYGGKEQEEGVEEVKQRGGDADGVDQRDKPPPIFVQDAWSSALSEAEARDRGYSQNCIEDVPCFQIDLNDICRKSYSKLMNQIDRRMKKVSSLLLSGTPTTPPKIPGVEAFHIVEIVDAKNEQIKAIQCLFRESSLYFGAFRALGLDPDWFIFDDEPVPQWVKGTKIPYSVAHGNM</sequence>
<organism evidence="2">
    <name type="scientific">Triticum urartu</name>
    <name type="common">Red wild einkorn</name>
    <name type="synonym">Crithodium urartu</name>
    <dbReference type="NCBI Taxonomy" id="4572"/>
    <lineage>
        <taxon>Eukaryota</taxon>
        <taxon>Viridiplantae</taxon>
        <taxon>Streptophyta</taxon>
        <taxon>Embryophyta</taxon>
        <taxon>Tracheophyta</taxon>
        <taxon>Spermatophyta</taxon>
        <taxon>Magnoliopsida</taxon>
        <taxon>Liliopsida</taxon>
        <taxon>Poales</taxon>
        <taxon>Poaceae</taxon>
        <taxon>BOP clade</taxon>
        <taxon>Pooideae</taxon>
        <taxon>Triticodae</taxon>
        <taxon>Triticeae</taxon>
        <taxon>Triticinae</taxon>
        <taxon>Triticum</taxon>
    </lineage>
</organism>
<gene>
    <name evidence="2" type="ORF">TRIUR3_30110</name>
</gene>
<proteinExistence type="predicted"/>
<evidence type="ECO:0000256" key="1">
    <source>
        <dbReference type="SAM" id="MobiDB-lite"/>
    </source>
</evidence>
<dbReference type="SUPFAM" id="SSF56371">
    <property type="entry name" value="Ribosome inactivating proteins (RIP)"/>
    <property type="match status" value="1"/>
</dbReference>
<dbReference type="GO" id="GO:0030598">
    <property type="term" value="F:rRNA N-glycosylase activity"/>
    <property type="evidence" value="ECO:0007669"/>
    <property type="project" value="InterPro"/>
</dbReference>
<feature type="region of interest" description="Disordered" evidence="1">
    <location>
        <begin position="22"/>
        <end position="53"/>
    </location>
</feature>
<dbReference type="AlphaFoldDB" id="M7ZHY7"/>
<dbReference type="GO" id="GO:0017148">
    <property type="term" value="P:negative regulation of translation"/>
    <property type="evidence" value="ECO:0007669"/>
    <property type="project" value="InterPro"/>
</dbReference>
<reference evidence="2" key="1">
    <citation type="journal article" date="2013" name="Nature">
        <title>Draft genome of the wheat A-genome progenitor Triticum urartu.</title>
        <authorList>
            <person name="Ling H.Q."/>
            <person name="Zhao S."/>
            <person name="Liu D."/>
            <person name="Wang J."/>
            <person name="Sun H."/>
            <person name="Zhang C."/>
            <person name="Fan H."/>
            <person name="Li D."/>
            <person name="Dong L."/>
            <person name="Tao Y."/>
            <person name="Gao C."/>
            <person name="Wu H."/>
            <person name="Li Y."/>
            <person name="Cui Y."/>
            <person name="Guo X."/>
            <person name="Zheng S."/>
            <person name="Wang B."/>
            <person name="Yu K."/>
            <person name="Liang Q."/>
            <person name="Yang W."/>
            <person name="Lou X."/>
            <person name="Chen J."/>
            <person name="Feng M."/>
            <person name="Jian J."/>
            <person name="Zhang X."/>
            <person name="Luo G."/>
            <person name="Jiang Y."/>
            <person name="Liu J."/>
            <person name="Wang Z."/>
            <person name="Sha Y."/>
            <person name="Zhang B."/>
            <person name="Wu H."/>
            <person name="Tang D."/>
            <person name="Shen Q."/>
            <person name="Xue P."/>
            <person name="Zou S."/>
            <person name="Wang X."/>
            <person name="Liu X."/>
            <person name="Wang F."/>
            <person name="Yang Y."/>
            <person name="An X."/>
            <person name="Dong Z."/>
            <person name="Zhang K."/>
            <person name="Zhang X."/>
            <person name="Luo M.C."/>
            <person name="Dvorak J."/>
            <person name="Tong Y."/>
            <person name="Wang J."/>
            <person name="Yang H."/>
            <person name="Li Z."/>
            <person name="Wang D."/>
            <person name="Zhang A."/>
            <person name="Wang J."/>
        </authorList>
    </citation>
    <scope>NUCLEOTIDE SEQUENCE</scope>
</reference>
<name>M7ZHY7_TRIUA</name>
<dbReference type="InterPro" id="IPR036041">
    <property type="entry name" value="Ribosome-inact_prot_sf"/>
</dbReference>
<evidence type="ECO:0000313" key="2">
    <source>
        <dbReference type="EMBL" id="EMS59692.1"/>
    </source>
</evidence>
<dbReference type="EMBL" id="KD117781">
    <property type="protein sequence ID" value="EMS59692.1"/>
    <property type="molecule type" value="Genomic_DNA"/>
</dbReference>
<accession>M7ZHY7</accession>